<evidence type="ECO:0000313" key="1">
    <source>
        <dbReference type="EMBL" id="GBH22725.1"/>
    </source>
</evidence>
<dbReference type="EMBL" id="BDQD01000161">
    <property type="protein sequence ID" value="GBH22725.1"/>
    <property type="molecule type" value="Genomic_RNA"/>
</dbReference>
<comment type="caution">
    <text evidence="1">The sequence shown here is derived from an EMBL/GenBank/DDBJ whole genome shotgun (WGS) entry which is preliminary data.</text>
</comment>
<reference evidence="1" key="1">
    <citation type="submission" date="2017-04" db="EMBL/GenBank/DDBJ databases">
        <title>Unveiling RNA virosphere associated with marine microorganisms.</title>
        <authorList>
            <person name="Urayama S."/>
            <person name="Takaki Y."/>
            <person name="Nishi S."/>
            <person name="Yoshida Y."/>
            <person name="Deguchi S."/>
            <person name="Takai K."/>
            <person name="Nunoura T."/>
        </authorList>
    </citation>
    <scope>NUCLEOTIDE SEQUENCE</scope>
</reference>
<accession>A0A2V0RJQ5</accession>
<dbReference type="AlphaFoldDB" id="A0A2V0RJQ5"/>
<protein>
    <submittedName>
        <fullName evidence="1">Uncharacterized protein</fullName>
    </submittedName>
</protein>
<sequence>MINDIAHPGKLIEIQSIQSNYPSGDDNITSYSPMMKNIYKKMMSRPNVPTNHTIHGRSWEMAGIMSLAGYSGIYSGVVEAVHYGNNNITIYFGPVKHIYEKRKLYKNLQTSNEIIKITLFPSNV</sequence>
<proteinExistence type="predicted"/>
<organism evidence="1">
    <name type="scientific">viral metagenome</name>
    <dbReference type="NCBI Taxonomy" id="1070528"/>
    <lineage>
        <taxon>unclassified sequences</taxon>
        <taxon>metagenomes</taxon>
        <taxon>organismal metagenomes</taxon>
    </lineage>
</organism>
<name>A0A2V0RJQ5_9ZZZZ</name>